<evidence type="ECO:0000256" key="2">
    <source>
        <dbReference type="ARBA" id="ARBA00022475"/>
    </source>
</evidence>
<evidence type="ECO:0000256" key="6">
    <source>
        <dbReference type="ARBA" id="ARBA00023040"/>
    </source>
</evidence>
<keyword evidence="6" id="KW-0297">G-protein coupled receptor</keyword>
<proteinExistence type="predicted"/>
<gene>
    <name evidence="11" type="ORF">GDO54_005814</name>
</gene>
<evidence type="ECO:0000256" key="3">
    <source>
        <dbReference type="ARBA" id="ARBA00022692"/>
    </source>
</evidence>
<keyword evidence="6" id="KW-0807">Transducer</keyword>
<dbReference type="Proteomes" id="UP001181693">
    <property type="component" value="Unassembled WGS sequence"/>
</dbReference>
<dbReference type="AlphaFoldDB" id="A0AAV3AT90"/>
<feature type="domain" description="G-protein coupled receptors family 1 profile" evidence="10">
    <location>
        <begin position="39"/>
        <end position="283"/>
    </location>
</feature>
<evidence type="ECO:0000313" key="12">
    <source>
        <dbReference type="Proteomes" id="UP001181693"/>
    </source>
</evidence>
<keyword evidence="5 9" id="KW-1133">Transmembrane helix</keyword>
<evidence type="ECO:0000256" key="8">
    <source>
        <dbReference type="ARBA" id="ARBA00023170"/>
    </source>
</evidence>
<dbReference type="GO" id="GO:0005886">
    <property type="term" value="C:plasma membrane"/>
    <property type="evidence" value="ECO:0007669"/>
    <property type="project" value="UniProtKB-SubCell"/>
</dbReference>
<evidence type="ECO:0000256" key="7">
    <source>
        <dbReference type="ARBA" id="ARBA00023136"/>
    </source>
</evidence>
<evidence type="ECO:0000256" key="9">
    <source>
        <dbReference type="SAM" id="Phobius"/>
    </source>
</evidence>
<dbReference type="PRINTS" id="PR00237">
    <property type="entry name" value="GPCRRHODOPSN"/>
</dbReference>
<dbReference type="SUPFAM" id="SSF81321">
    <property type="entry name" value="Family A G protein-coupled receptor-like"/>
    <property type="match status" value="1"/>
</dbReference>
<keyword evidence="12" id="KW-1185">Reference proteome</keyword>
<protein>
    <recommendedName>
        <fullName evidence="10">G-protein coupled receptors family 1 profile domain-containing protein</fullName>
    </recommendedName>
</protein>
<dbReference type="InterPro" id="IPR017452">
    <property type="entry name" value="GPCR_Rhodpsn_7TM"/>
</dbReference>
<feature type="transmembrane region" description="Helical" evidence="9">
    <location>
        <begin position="151"/>
        <end position="172"/>
    </location>
</feature>
<keyword evidence="7 9" id="KW-0472">Membrane</keyword>
<feature type="transmembrane region" description="Helical" evidence="9">
    <location>
        <begin position="24"/>
        <end position="49"/>
    </location>
</feature>
<evidence type="ECO:0000256" key="5">
    <source>
        <dbReference type="ARBA" id="ARBA00022989"/>
    </source>
</evidence>
<feature type="transmembrane region" description="Helical" evidence="9">
    <location>
        <begin position="184"/>
        <end position="206"/>
    </location>
</feature>
<comment type="caution">
    <text evidence="11">The sequence shown here is derived from an EMBL/GenBank/DDBJ whole genome shotgun (WGS) entry which is preliminary data.</text>
</comment>
<evidence type="ECO:0000259" key="10">
    <source>
        <dbReference type="PROSITE" id="PS50262"/>
    </source>
</evidence>
<dbReference type="Pfam" id="PF00001">
    <property type="entry name" value="7tm_1"/>
    <property type="match status" value="1"/>
</dbReference>
<keyword evidence="4" id="KW-0552">Olfaction</keyword>
<dbReference type="EMBL" id="DYDO01000002">
    <property type="protein sequence ID" value="DBA29754.1"/>
    <property type="molecule type" value="Genomic_DNA"/>
</dbReference>
<dbReference type="GO" id="GO:0004930">
    <property type="term" value="F:G protein-coupled receptor activity"/>
    <property type="evidence" value="ECO:0007669"/>
    <property type="project" value="UniProtKB-KW"/>
</dbReference>
<comment type="subcellular location">
    <subcellularLocation>
        <location evidence="1">Cell membrane</location>
        <topology evidence="1">Multi-pass membrane protein</topology>
    </subcellularLocation>
</comment>
<dbReference type="InterPro" id="IPR050516">
    <property type="entry name" value="Olfactory_GPCR"/>
</dbReference>
<keyword evidence="2" id="KW-1003">Cell membrane</keyword>
<feature type="transmembrane region" description="Helical" evidence="9">
    <location>
        <begin position="70"/>
        <end position="91"/>
    </location>
</feature>
<evidence type="ECO:0000313" key="11">
    <source>
        <dbReference type="EMBL" id="DBA29754.1"/>
    </source>
</evidence>
<sequence>MPRAHRTGKFLTIAFSLDIPGQPLLVLVFFLMYLVGVLGNVLIILVILVDYHLHTAMYCIFCQCLIRRKIRYVLLCNLSFVDICYMTITLPKLMDILLSGDNSFLQCFSQLYFFNFIAGTEKILLSVIAYDHFVAICIPLHYQLIMDKKNIVLLLCGTWISGCLNSLFFIILTLKLPFCGSNKIIIQIESLVFGPSSFWIGLLSYIKIIKTMLIMRCKRSRRKTFSTCASHLIVLSRRSDFLDQIFSLLYTGITPMLNPLVYSLRNKVVSNALLQVFGIKKTT</sequence>
<keyword evidence="4" id="KW-0716">Sensory transduction</keyword>
<dbReference type="InterPro" id="IPR000276">
    <property type="entry name" value="GPCR_Rhodpsn"/>
</dbReference>
<dbReference type="PROSITE" id="PS50262">
    <property type="entry name" value="G_PROTEIN_RECEP_F1_2"/>
    <property type="match status" value="1"/>
</dbReference>
<keyword evidence="8" id="KW-0675">Receptor</keyword>
<dbReference type="PANTHER" id="PTHR26452">
    <property type="entry name" value="OLFACTORY RECEPTOR"/>
    <property type="match status" value="1"/>
</dbReference>
<evidence type="ECO:0000256" key="1">
    <source>
        <dbReference type="ARBA" id="ARBA00004651"/>
    </source>
</evidence>
<accession>A0AAV3AT90</accession>
<name>A0AAV3AT90_PYXAD</name>
<keyword evidence="3 9" id="KW-0812">Transmembrane</keyword>
<dbReference type="GO" id="GO:0007608">
    <property type="term" value="P:sensory perception of smell"/>
    <property type="evidence" value="ECO:0007669"/>
    <property type="project" value="UniProtKB-KW"/>
</dbReference>
<dbReference type="Gene3D" id="1.20.1070.10">
    <property type="entry name" value="Rhodopsin 7-helix transmembrane proteins"/>
    <property type="match status" value="1"/>
</dbReference>
<organism evidence="11 12">
    <name type="scientific">Pyxicephalus adspersus</name>
    <name type="common">African bullfrog</name>
    <dbReference type="NCBI Taxonomy" id="30357"/>
    <lineage>
        <taxon>Eukaryota</taxon>
        <taxon>Metazoa</taxon>
        <taxon>Chordata</taxon>
        <taxon>Craniata</taxon>
        <taxon>Vertebrata</taxon>
        <taxon>Euteleostomi</taxon>
        <taxon>Amphibia</taxon>
        <taxon>Batrachia</taxon>
        <taxon>Anura</taxon>
        <taxon>Neobatrachia</taxon>
        <taxon>Ranoidea</taxon>
        <taxon>Pyxicephalidae</taxon>
        <taxon>Pyxicephalinae</taxon>
        <taxon>Pyxicephalus</taxon>
    </lineage>
</organism>
<reference evidence="11" key="1">
    <citation type="thesis" date="2020" institute="ProQuest LLC" country="789 East Eisenhower Parkway, Ann Arbor, MI, USA">
        <title>Comparative Genomics and Chromosome Evolution.</title>
        <authorList>
            <person name="Mudd A.B."/>
        </authorList>
    </citation>
    <scope>NUCLEOTIDE SEQUENCE</scope>
    <source>
        <strain evidence="11">1538</strain>
        <tissue evidence="11">Blood</tissue>
    </source>
</reference>
<evidence type="ECO:0000256" key="4">
    <source>
        <dbReference type="ARBA" id="ARBA00022725"/>
    </source>
</evidence>